<keyword evidence="4" id="KW-0560">Oxidoreductase</keyword>
<comment type="similarity">
    <text evidence="1">Belongs to the cytochrome P450 family.</text>
</comment>
<reference evidence="8 9" key="1">
    <citation type="submission" date="2020-04" db="EMBL/GenBank/DDBJ databases">
        <title>MicrobeNet Type strains.</title>
        <authorList>
            <person name="Nicholson A.C."/>
        </authorList>
    </citation>
    <scope>NUCLEOTIDE SEQUENCE [LARGE SCALE GENOMIC DNA]</scope>
    <source>
        <strain evidence="8 9">DSM 44445</strain>
    </source>
</reference>
<dbReference type="PANTHER" id="PTHR46696:SF1">
    <property type="entry name" value="CYTOCHROME P450 YJIB-RELATED"/>
    <property type="match status" value="1"/>
</dbReference>
<dbReference type="InterPro" id="IPR036396">
    <property type="entry name" value="Cyt_P450_sf"/>
</dbReference>
<evidence type="ECO:0000256" key="6">
    <source>
        <dbReference type="ARBA" id="ARBA00023033"/>
    </source>
</evidence>
<gene>
    <name evidence="8" type="ORF">HGA07_21755</name>
</gene>
<keyword evidence="6" id="KW-0503">Monooxygenase</keyword>
<dbReference type="Gene3D" id="1.10.630.10">
    <property type="entry name" value="Cytochrome P450"/>
    <property type="match status" value="1"/>
</dbReference>
<evidence type="ECO:0000313" key="8">
    <source>
        <dbReference type="EMBL" id="NKY88234.1"/>
    </source>
</evidence>
<dbReference type="PRINTS" id="PR00359">
    <property type="entry name" value="BP450"/>
</dbReference>
<dbReference type="InterPro" id="IPR017972">
    <property type="entry name" value="Cyt_P450_CS"/>
</dbReference>
<dbReference type="GO" id="GO:0005506">
    <property type="term" value="F:iron ion binding"/>
    <property type="evidence" value="ECO:0007669"/>
    <property type="project" value="InterPro"/>
</dbReference>
<dbReference type="GO" id="GO:0004497">
    <property type="term" value="F:monooxygenase activity"/>
    <property type="evidence" value="ECO:0007669"/>
    <property type="project" value="UniProtKB-KW"/>
</dbReference>
<dbReference type="Proteomes" id="UP000523447">
    <property type="component" value="Unassembled WGS sequence"/>
</dbReference>
<evidence type="ECO:0000313" key="9">
    <source>
        <dbReference type="Proteomes" id="UP000523447"/>
    </source>
</evidence>
<dbReference type="PANTHER" id="PTHR46696">
    <property type="entry name" value="P450, PUTATIVE (EUROFUNG)-RELATED"/>
    <property type="match status" value="1"/>
</dbReference>
<evidence type="ECO:0000256" key="1">
    <source>
        <dbReference type="ARBA" id="ARBA00010617"/>
    </source>
</evidence>
<comment type="caution">
    <text evidence="8">The sequence shown here is derived from an EMBL/GenBank/DDBJ whole genome shotgun (WGS) entry which is preliminary data.</text>
</comment>
<dbReference type="RefSeq" id="WP_040723787.1">
    <property type="nucleotide sequence ID" value="NZ_CAWPHS010000020.1"/>
</dbReference>
<keyword evidence="3" id="KW-0479">Metal-binding</keyword>
<dbReference type="EMBL" id="JAAXPE010000027">
    <property type="protein sequence ID" value="NKY88234.1"/>
    <property type="molecule type" value="Genomic_DNA"/>
</dbReference>
<dbReference type="SUPFAM" id="SSF48264">
    <property type="entry name" value="Cytochrome P450"/>
    <property type="match status" value="1"/>
</dbReference>
<dbReference type="AlphaFoldDB" id="A0A7X6RK36"/>
<protein>
    <submittedName>
        <fullName evidence="8">Cytochrome P450</fullName>
    </submittedName>
</protein>
<evidence type="ECO:0000256" key="4">
    <source>
        <dbReference type="ARBA" id="ARBA00023002"/>
    </source>
</evidence>
<accession>A0A7X6RK36</accession>
<sequence length="425" mass="46283">MNTSQFPAHPSKCPVVHGSPTSSDGPRVTLYTPDFSDDPHRMYRDMRSRYGSLVPVELAPHVPATLVIGYHTAVRILNDPEHFPADPRTWQQTVPADCPILPLLEWRPMASRSSGADFHRYRQAITAAIDAVDLHSLRAAVEKTAIPLINGFCQDGQAELITQYIYPLAFELVNFMLGCPPEIGAQVAAGTAALLEGVDAEQGNRILGEALMSLVRLKRAQPGDDMTSVLQQHAAALDDTEVSHHVSQIYGTGIEFELNLIANTLLLVLSDDRFGGSVLGGNLSSRDAVDEVLFDDPPLANLLVTYPRQPVLIDGVWLPANQPVVISMAACNNDPAIRRDDMTGNRSHLAWGIGPHACPAQSLAYLIAQDAIDQLLDALPEIQLVDADDVPSWRPGPFHRALTALPVTFPPTQPLNLDNKPVQVR</sequence>
<evidence type="ECO:0000256" key="2">
    <source>
        <dbReference type="ARBA" id="ARBA00022617"/>
    </source>
</evidence>
<evidence type="ECO:0000256" key="3">
    <source>
        <dbReference type="ARBA" id="ARBA00022723"/>
    </source>
</evidence>
<keyword evidence="5" id="KW-0408">Iron</keyword>
<dbReference type="InterPro" id="IPR002397">
    <property type="entry name" value="Cyt_P450_B"/>
</dbReference>
<proteinExistence type="inferred from homology"/>
<feature type="region of interest" description="Disordered" evidence="7">
    <location>
        <begin position="1"/>
        <end position="27"/>
    </location>
</feature>
<dbReference type="GO" id="GO:0020037">
    <property type="term" value="F:heme binding"/>
    <property type="evidence" value="ECO:0007669"/>
    <property type="project" value="InterPro"/>
</dbReference>
<dbReference type="GO" id="GO:0016705">
    <property type="term" value="F:oxidoreductase activity, acting on paired donors, with incorporation or reduction of molecular oxygen"/>
    <property type="evidence" value="ECO:0007669"/>
    <property type="project" value="InterPro"/>
</dbReference>
<keyword evidence="9" id="KW-1185">Reference proteome</keyword>
<dbReference type="PROSITE" id="PS00086">
    <property type="entry name" value="CYTOCHROME_P450"/>
    <property type="match status" value="1"/>
</dbReference>
<organism evidence="8 9">
    <name type="scientific">Nocardia veterana</name>
    <dbReference type="NCBI Taxonomy" id="132249"/>
    <lineage>
        <taxon>Bacteria</taxon>
        <taxon>Bacillati</taxon>
        <taxon>Actinomycetota</taxon>
        <taxon>Actinomycetes</taxon>
        <taxon>Mycobacteriales</taxon>
        <taxon>Nocardiaceae</taxon>
        <taxon>Nocardia</taxon>
    </lineage>
</organism>
<name>A0A7X6RK36_9NOCA</name>
<keyword evidence="2" id="KW-0349">Heme</keyword>
<evidence type="ECO:0000256" key="7">
    <source>
        <dbReference type="SAM" id="MobiDB-lite"/>
    </source>
</evidence>
<evidence type="ECO:0000256" key="5">
    <source>
        <dbReference type="ARBA" id="ARBA00023004"/>
    </source>
</evidence>